<dbReference type="Gene3D" id="3.90.226.10">
    <property type="entry name" value="2-enoyl-CoA Hydratase, Chain A, domain 1"/>
    <property type="match status" value="1"/>
</dbReference>
<evidence type="ECO:0000256" key="3">
    <source>
        <dbReference type="RuleBase" id="RU003707"/>
    </source>
</evidence>
<gene>
    <name evidence="4" type="ORF">A9Q84_06480</name>
</gene>
<sequence>MYQNSFSHLLVEKENHNLFLTLNNPDMANAITDEMIDSLVEVLTYADEDDDIRCIVLTGAGKVFCAGGDIKAMENSTGMFAGEPDELRRRYRRGIQRIPRAIEALKTPIIAMVNGAAIGAGCDLAMMCDLRVSSEKTKFGETFSKLSLVPGDGGTFFLQRVVGYTNAMEMFLTGDIYSGDSIKEMGLSNYQYKSASLLEETTKLATKISSNGPIAISLTKIALKSGRTSNLNDQLELLSSFQGISQRTSDHFEAIAAFKEKRTPVFTGK</sequence>
<dbReference type="InterPro" id="IPR018376">
    <property type="entry name" value="Enoyl-CoA_hyd/isom_CS"/>
</dbReference>
<organism evidence="4 5">
    <name type="scientific">Halobacteriovorax marinus</name>
    <dbReference type="NCBI Taxonomy" id="97084"/>
    <lineage>
        <taxon>Bacteria</taxon>
        <taxon>Pseudomonadati</taxon>
        <taxon>Bdellovibrionota</taxon>
        <taxon>Bacteriovoracia</taxon>
        <taxon>Bacteriovoracales</taxon>
        <taxon>Halobacteriovoraceae</taxon>
        <taxon>Halobacteriovorax</taxon>
    </lineage>
</organism>
<proteinExistence type="inferred from homology"/>
<dbReference type="CDD" id="cd06558">
    <property type="entry name" value="crotonase-like"/>
    <property type="match status" value="1"/>
</dbReference>
<dbReference type="AlphaFoldDB" id="A0A1Y5F9G5"/>
<reference evidence="5" key="1">
    <citation type="journal article" date="2017" name="Proc. Natl. Acad. Sci. U.S.A.">
        <title>Simulation of Deepwater Horizon oil plume reveals substrate specialization within a complex community of hydrocarbon-degraders.</title>
        <authorList>
            <person name="Hu P."/>
            <person name="Dubinsky E.A."/>
            <person name="Probst A.J."/>
            <person name="Wang J."/>
            <person name="Sieber C.M.K."/>
            <person name="Tom L.M."/>
            <person name="Gardinali P."/>
            <person name="Banfield J.F."/>
            <person name="Atlas R.M."/>
            <person name="Andersen G.L."/>
        </authorList>
    </citation>
    <scope>NUCLEOTIDE SEQUENCE [LARGE SCALE GENOMIC DNA]</scope>
</reference>
<dbReference type="GO" id="GO:0016829">
    <property type="term" value="F:lyase activity"/>
    <property type="evidence" value="ECO:0007669"/>
    <property type="project" value="UniProtKB-KW"/>
</dbReference>
<keyword evidence="2" id="KW-0456">Lyase</keyword>
<dbReference type="PANTHER" id="PTHR11941">
    <property type="entry name" value="ENOYL-COA HYDRATASE-RELATED"/>
    <property type="match status" value="1"/>
</dbReference>
<evidence type="ECO:0000313" key="5">
    <source>
        <dbReference type="Proteomes" id="UP000196531"/>
    </source>
</evidence>
<evidence type="ECO:0000256" key="1">
    <source>
        <dbReference type="ARBA" id="ARBA00005254"/>
    </source>
</evidence>
<dbReference type="EMBL" id="MAAO01000005">
    <property type="protein sequence ID" value="OUR97840.1"/>
    <property type="molecule type" value="Genomic_DNA"/>
</dbReference>
<comment type="caution">
    <text evidence="4">The sequence shown here is derived from an EMBL/GenBank/DDBJ whole genome shotgun (WGS) entry which is preliminary data.</text>
</comment>
<name>A0A1Y5F9G5_9BACT</name>
<dbReference type="InterPro" id="IPR001753">
    <property type="entry name" value="Enoyl-CoA_hydra/iso"/>
</dbReference>
<dbReference type="InterPro" id="IPR014748">
    <property type="entry name" value="Enoyl-CoA_hydra_C"/>
</dbReference>
<dbReference type="PROSITE" id="PS00166">
    <property type="entry name" value="ENOYL_COA_HYDRATASE"/>
    <property type="match status" value="1"/>
</dbReference>
<dbReference type="GO" id="GO:0006635">
    <property type="term" value="P:fatty acid beta-oxidation"/>
    <property type="evidence" value="ECO:0007669"/>
    <property type="project" value="TreeGrafter"/>
</dbReference>
<dbReference type="SUPFAM" id="SSF52096">
    <property type="entry name" value="ClpP/crotonase"/>
    <property type="match status" value="1"/>
</dbReference>
<dbReference type="Gene3D" id="1.10.12.10">
    <property type="entry name" value="Lyase 2-enoyl-coa Hydratase, Chain A, domain 2"/>
    <property type="match status" value="1"/>
</dbReference>
<evidence type="ECO:0000256" key="2">
    <source>
        <dbReference type="ARBA" id="ARBA00023239"/>
    </source>
</evidence>
<dbReference type="InterPro" id="IPR029045">
    <property type="entry name" value="ClpP/crotonase-like_dom_sf"/>
</dbReference>
<accession>A0A1Y5F9G5</accession>
<comment type="similarity">
    <text evidence="1 3">Belongs to the enoyl-CoA hydratase/isomerase family.</text>
</comment>
<dbReference type="Proteomes" id="UP000196531">
    <property type="component" value="Unassembled WGS sequence"/>
</dbReference>
<evidence type="ECO:0000313" key="4">
    <source>
        <dbReference type="EMBL" id="OUR97840.1"/>
    </source>
</evidence>
<dbReference type="PANTHER" id="PTHR11941:SF54">
    <property type="entry name" value="ENOYL-COA HYDRATASE, MITOCHONDRIAL"/>
    <property type="match status" value="1"/>
</dbReference>
<protein>
    <submittedName>
        <fullName evidence="4">3-hxdroxyacyl-CoA dehydrogenase</fullName>
    </submittedName>
</protein>
<dbReference type="Pfam" id="PF00378">
    <property type="entry name" value="ECH_1"/>
    <property type="match status" value="1"/>
</dbReference>